<dbReference type="HOGENOM" id="CLU_2134053_0_0_1"/>
<gene>
    <name evidence="2" type="ORF">MELLADRAFT_103821</name>
</gene>
<accession>F4RCK4</accession>
<reference evidence="3" key="1">
    <citation type="journal article" date="2011" name="Proc. Natl. Acad. Sci. U.S.A.">
        <title>Obligate biotrophy features unraveled by the genomic analysis of rust fungi.</title>
        <authorList>
            <person name="Duplessis S."/>
            <person name="Cuomo C.A."/>
            <person name="Lin Y.-C."/>
            <person name="Aerts A."/>
            <person name="Tisserant E."/>
            <person name="Veneault-Fourrey C."/>
            <person name="Joly D.L."/>
            <person name="Hacquard S."/>
            <person name="Amselem J."/>
            <person name="Cantarel B.L."/>
            <person name="Chiu R."/>
            <person name="Coutinho P.M."/>
            <person name="Feau N."/>
            <person name="Field M."/>
            <person name="Frey P."/>
            <person name="Gelhaye E."/>
            <person name="Goldberg J."/>
            <person name="Grabherr M.G."/>
            <person name="Kodira C.D."/>
            <person name="Kohler A."/>
            <person name="Kuees U."/>
            <person name="Lindquist E.A."/>
            <person name="Lucas S.M."/>
            <person name="Mago R."/>
            <person name="Mauceli E."/>
            <person name="Morin E."/>
            <person name="Murat C."/>
            <person name="Pangilinan J.L."/>
            <person name="Park R."/>
            <person name="Pearson M."/>
            <person name="Quesneville H."/>
            <person name="Rouhier N."/>
            <person name="Sakthikumar S."/>
            <person name="Salamov A.A."/>
            <person name="Schmutz J."/>
            <person name="Selles B."/>
            <person name="Shapiro H."/>
            <person name="Tanguay P."/>
            <person name="Tuskan G.A."/>
            <person name="Henrissat B."/>
            <person name="Van de Peer Y."/>
            <person name="Rouze P."/>
            <person name="Ellis J.G."/>
            <person name="Dodds P.N."/>
            <person name="Schein J.E."/>
            <person name="Zhong S."/>
            <person name="Hamelin R.C."/>
            <person name="Grigoriev I.V."/>
            <person name="Szabo L.J."/>
            <person name="Martin F."/>
        </authorList>
    </citation>
    <scope>NUCLEOTIDE SEQUENCE [LARGE SCALE GENOMIC DNA]</scope>
    <source>
        <strain evidence="3">98AG31 / pathotype 3-4-7</strain>
    </source>
</reference>
<dbReference type="EMBL" id="GL883096">
    <property type="protein sequence ID" value="EGG09750.1"/>
    <property type="molecule type" value="Genomic_DNA"/>
</dbReference>
<dbReference type="AlphaFoldDB" id="F4RCK4"/>
<evidence type="ECO:0000256" key="1">
    <source>
        <dbReference type="SAM" id="SignalP"/>
    </source>
</evidence>
<sequence length="113" mass="12494">MISVKSIGIIAIEIFLVSLVSGYRGWGDPACYNLKSVNINPNDCLCALDQFFENSEVYTYTKPFTEESDVKSHGTCSLKGVENAGRVKIPEDPEFIRPTSLACNWLIEITATV</sequence>
<keyword evidence="1" id="KW-0732">Signal</keyword>
<dbReference type="VEuPathDB" id="FungiDB:MELLADRAFT_103821"/>
<dbReference type="InParanoid" id="F4RCK4"/>
<feature type="chain" id="PRO_5003317512" description="Secreted protein" evidence="1">
    <location>
        <begin position="23"/>
        <end position="113"/>
    </location>
</feature>
<evidence type="ECO:0008006" key="4">
    <source>
        <dbReference type="Google" id="ProtNLM"/>
    </source>
</evidence>
<dbReference type="Proteomes" id="UP000001072">
    <property type="component" value="Unassembled WGS sequence"/>
</dbReference>
<keyword evidence="3" id="KW-1185">Reference proteome</keyword>
<protein>
    <recommendedName>
        <fullName evidence="4">Secreted protein</fullName>
    </recommendedName>
</protein>
<organism evidence="3">
    <name type="scientific">Melampsora larici-populina (strain 98AG31 / pathotype 3-4-7)</name>
    <name type="common">Poplar leaf rust fungus</name>
    <dbReference type="NCBI Taxonomy" id="747676"/>
    <lineage>
        <taxon>Eukaryota</taxon>
        <taxon>Fungi</taxon>
        <taxon>Dikarya</taxon>
        <taxon>Basidiomycota</taxon>
        <taxon>Pucciniomycotina</taxon>
        <taxon>Pucciniomycetes</taxon>
        <taxon>Pucciniales</taxon>
        <taxon>Melampsoraceae</taxon>
        <taxon>Melampsora</taxon>
    </lineage>
</organism>
<dbReference type="RefSeq" id="XP_007406804.1">
    <property type="nucleotide sequence ID" value="XM_007406742.1"/>
</dbReference>
<proteinExistence type="predicted"/>
<dbReference type="GeneID" id="18922086"/>
<evidence type="ECO:0000313" key="3">
    <source>
        <dbReference type="Proteomes" id="UP000001072"/>
    </source>
</evidence>
<evidence type="ECO:0000313" key="2">
    <source>
        <dbReference type="EMBL" id="EGG09750.1"/>
    </source>
</evidence>
<dbReference type="OrthoDB" id="10517703at2759"/>
<feature type="signal peptide" evidence="1">
    <location>
        <begin position="1"/>
        <end position="22"/>
    </location>
</feature>
<dbReference type="KEGG" id="mlr:MELLADRAFT_103821"/>
<name>F4RCK4_MELLP</name>